<dbReference type="InterPro" id="IPR052988">
    <property type="entry name" value="Oryzine_lactonohydrolase"/>
</dbReference>
<dbReference type="PANTHER" id="PTHR47064:SF2">
    <property type="entry name" value="SMP-30_GLUCONOLACTONASE_LRE-LIKE REGION DOMAIN-CONTAINING PROTEIN-RELATED"/>
    <property type="match status" value="1"/>
</dbReference>
<evidence type="ECO:0000259" key="1">
    <source>
        <dbReference type="Pfam" id="PF08450"/>
    </source>
</evidence>
<keyword evidence="3" id="KW-1185">Reference proteome</keyword>
<protein>
    <recommendedName>
        <fullName evidence="1">SMP-30/Gluconolactonase/LRE-like region domain-containing protein</fullName>
    </recommendedName>
</protein>
<dbReference type="OMA" id="PIYGSKQ"/>
<dbReference type="InterPro" id="IPR013658">
    <property type="entry name" value="SGL"/>
</dbReference>
<name>A0A1Y2M8E3_EPING</name>
<accession>A0A1Y2M8E3</accession>
<dbReference type="PANTHER" id="PTHR47064">
    <property type="entry name" value="PUTATIVE (AFU_ORTHOLOGUE AFUA_1G08990)-RELATED"/>
    <property type="match status" value="1"/>
</dbReference>
<dbReference type="Proteomes" id="UP000193240">
    <property type="component" value="Unassembled WGS sequence"/>
</dbReference>
<dbReference type="SUPFAM" id="SSF63829">
    <property type="entry name" value="Calcium-dependent phosphotriesterase"/>
    <property type="match status" value="1"/>
</dbReference>
<gene>
    <name evidence="2" type="ORF">B5807_03789</name>
</gene>
<organism evidence="2 3">
    <name type="scientific">Epicoccum nigrum</name>
    <name type="common">Soil fungus</name>
    <name type="synonym">Epicoccum purpurascens</name>
    <dbReference type="NCBI Taxonomy" id="105696"/>
    <lineage>
        <taxon>Eukaryota</taxon>
        <taxon>Fungi</taxon>
        <taxon>Dikarya</taxon>
        <taxon>Ascomycota</taxon>
        <taxon>Pezizomycotina</taxon>
        <taxon>Dothideomycetes</taxon>
        <taxon>Pleosporomycetidae</taxon>
        <taxon>Pleosporales</taxon>
        <taxon>Pleosporineae</taxon>
        <taxon>Didymellaceae</taxon>
        <taxon>Epicoccum</taxon>
    </lineage>
</organism>
<dbReference type="InterPro" id="IPR011042">
    <property type="entry name" value="6-blade_b-propeller_TolB-like"/>
</dbReference>
<feature type="domain" description="SMP-30/Gluconolactonase/LRE-like region" evidence="1">
    <location>
        <begin position="134"/>
        <end position="312"/>
    </location>
</feature>
<dbReference type="InParanoid" id="A0A1Y2M8E3"/>
<evidence type="ECO:0000313" key="3">
    <source>
        <dbReference type="Proteomes" id="UP000193240"/>
    </source>
</evidence>
<dbReference type="Pfam" id="PF08450">
    <property type="entry name" value="SGL"/>
    <property type="match status" value="1"/>
</dbReference>
<sequence length="341" mass="36955">MSRYPAPFRVYDHAAEAVLGDSPKLELLFENNDYPFAHEAGVFIPESNTLFVTSNQYPHPQTNKTHIQITRITLPSSPDSTETTCTEITAPDIPLPNGGVNYKNGILFCAQGTPTSPGGLAYMPLPASHSSSATYSASLLITSFHARPFNSPNDVVIHSDGSIWFTDPVYGSEQGIRPPPELPNQVYRFDPSTRAIRAVADGFGRPNGICFAPDEQTCYVTDTDWIHGDGSTDGTRASHIYAFDVRMYSGQPFLVNRRLFAMADVGIPDGIKCDLNGNVYSGCGDGVSIWSAGGVLLAKILVDGGVANFCFGRDGQVFLLNENRLWRVQMAPQSKGALLGI</sequence>
<dbReference type="STRING" id="105696.A0A1Y2M8E3"/>
<dbReference type="AlphaFoldDB" id="A0A1Y2M8E3"/>
<dbReference type="EMBL" id="KZ107840">
    <property type="protein sequence ID" value="OSS51747.1"/>
    <property type="molecule type" value="Genomic_DNA"/>
</dbReference>
<proteinExistence type="predicted"/>
<dbReference type="Gene3D" id="2.120.10.30">
    <property type="entry name" value="TolB, C-terminal domain"/>
    <property type="match status" value="1"/>
</dbReference>
<evidence type="ECO:0000313" key="2">
    <source>
        <dbReference type="EMBL" id="OSS51747.1"/>
    </source>
</evidence>
<reference evidence="2 3" key="1">
    <citation type="journal article" date="2017" name="Genome Announc.">
        <title>Genome sequence of the saprophytic ascomycete Epicoccum nigrum ICMP 19927 strain isolated from New Zealand.</title>
        <authorList>
            <person name="Fokin M."/>
            <person name="Fleetwood D."/>
            <person name="Weir B.S."/>
            <person name="Villas-Boas S.G."/>
        </authorList>
    </citation>
    <scope>NUCLEOTIDE SEQUENCE [LARGE SCALE GENOMIC DNA]</scope>
    <source>
        <strain evidence="2 3">ICMP 19927</strain>
    </source>
</reference>